<evidence type="ECO:0000256" key="9">
    <source>
        <dbReference type="ARBA" id="ARBA00022976"/>
    </source>
</evidence>
<proteinExistence type="inferred from homology"/>
<dbReference type="GO" id="GO:0007219">
    <property type="term" value="P:Notch signaling pathway"/>
    <property type="evidence" value="ECO:0007669"/>
    <property type="project" value="UniProtKB-KW"/>
</dbReference>
<dbReference type="GO" id="GO:0046922">
    <property type="term" value="F:peptide-O-fucosyltransferase activity"/>
    <property type="evidence" value="ECO:0007669"/>
    <property type="project" value="UniProtKB-EC"/>
</dbReference>
<dbReference type="InterPro" id="IPR039922">
    <property type="entry name" value="POFUT1"/>
</dbReference>
<dbReference type="Gene3D" id="3.40.50.11340">
    <property type="match status" value="1"/>
</dbReference>
<evidence type="ECO:0000256" key="8">
    <source>
        <dbReference type="ARBA" id="ARBA00022824"/>
    </source>
</evidence>
<keyword evidence="10" id="KW-1015">Disulfide bond</keyword>
<dbReference type="InterPro" id="IPR019378">
    <property type="entry name" value="GDP-Fuc_O-FucTrfase"/>
</dbReference>
<evidence type="ECO:0000256" key="7">
    <source>
        <dbReference type="ARBA" id="ARBA00022679"/>
    </source>
</evidence>
<evidence type="ECO:0000256" key="3">
    <source>
        <dbReference type="ARBA" id="ARBA00010626"/>
    </source>
</evidence>
<evidence type="ECO:0000256" key="14">
    <source>
        <dbReference type="ARBA" id="ARBA00033080"/>
    </source>
</evidence>
<gene>
    <name evidence="18" type="ORF">LOTGIDRAFT_225179</name>
</gene>
<dbReference type="GO" id="GO:0006004">
    <property type="term" value="P:fucose metabolic process"/>
    <property type="evidence" value="ECO:0007669"/>
    <property type="project" value="UniProtKB-KW"/>
</dbReference>
<keyword evidence="8" id="KW-0256">Endoplasmic reticulum</keyword>
<dbReference type="OMA" id="KWQAKYP"/>
<evidence type="ECO:0000256" key="10">
    <source>
        <dbReference type="ARBA" id="ARBA00023157"/>
    </source>
</evidence>
<dbReference type="Pfam" id="PF10250">
    <property type="entry name" value="O-FucT"/>
    <property type="match status" value="1"/>
</dbReference>
<dbReference type="AlphaFoldDB" id="V4ACH1"/>
<dbReference type="CTD" id="20247267"/>
<keyword evidence="11" id="KW-0325">Glycoprotein</keyword>
<dbReference type="CDD" id="cd11302">
    <property type="entry name" value="O-FucT-1"/>
    <property type="match status" value="1"/>
</dbReference>
<evidence type="ECO:0000256" key="1">
    <source>
        <dbReference type="ARBA" id="ARBA00004240"/>
    </source>
</evidence>
<comment type="subcellular location">
    <subcellularLocation>
        <location evidence="1">Endoplasmic reticulum</location>
    </subcellularLocation>
</comment>
<dbReference type="STRING" id="225164.V4ACH1"/>
<dbReference type="KEGG" id="lgi:LOTGIDRAFT_225179"/>
<feature type="signal peptide" evidence="17">
    <location>
        <begin position="1"/>
        <end position="17"/>
    </location>
</feature>
<feature type="chain" id="PRO_5004718516" description="GDP-fucose protein O-fucosyltransferase 1" evidence="17">
    <location>
        <begin position="18"/>
        <end position="380"/>
    </location>
</feature>
<dbReference type="RefSeq" id="XP_009047594.1">
    <property type="nucleotide sequence ID" value="XM_009049346.1"/>
</dbReference>
<dbReference type="PANTHER" id="PTHR21420">
    <property type="entry name" value="GDP-FUCOSE PROTEIN O-FUCOSYLTRANSFERASE 1"/>
    <property type="match status" value="1"/>
</dbReference>
<evidence type="ECO:0000256" key="2">
    <source>
        <dbReference type="ARBA" id="ARBA00004922"/>
    </source>
</evidence>
<dbReference type="PANTHER" id="PTHR21420:SF10">
    <property type="entry name" value="GDP-FUCOSE PROTEIN O-FUCOSYLTRANSFERASE 1"/>
    <property type="match status" value="1"/>
</dbReference>
<evidence type="ECO:0000256" key="4">
    <source>
        <dbReference type="ARBA" id="ARBA00012196"/>
    </source>
</evidence>
<dbReference type="EMBL" id="KB200406">
    <property type="protein sequence ID" value="ESP01704.1"/>
    <property type="molecule type" value="Genomic_DNA"/>
</dbReference>
<evidence type="ECO:0000256" key="17">
    <source>
        <dbReference type="SAM" id="SignalP"/>
    </source>
</evidence>
<dbReference type="EC" id="2.4.1.221" evidence="4"/>
<keyword evidence="12" id="KW-0294">Fucose metabolism</keyword>
<accession>V4ACH1</accession>
<comment type="catalytic activity">
    <reaction evidence="16">
        <text>L-seryl-[protein] + GDP-beta-L-fucose = 3-O-(alpha-L-fucosyl)-L-seryl-[protein] + GDP + H(+)</text>
        <dbReference type="Rhea" id="RHEA:63644"/>
        <dbReference type="Rhea" id="RHEA-COMP:9863"/>
        <dbReference type="Rhea" id="RHEA-COMP:17914"/>
        <dbReference type="ChEBI" id="CHEBI:15378"/>
        <dbReference type="ChEBI" id="CHEBI:29999"/>
        <dbReference type="ChEBI" id="CHEBI:57273"/>
        <dbReference type="ChEBI" id="CHEBI:58189"/>
        <dbReference type="ChEBI" id="CHEBI:189632"/>
        <dbReference type="EC" id="2.4.1.221"/>
    </reaction>
    <physiologicalReaction direction="left-to-right" evidence="16">
        <dbReference type="Rhea" id="RHEA:63645"/>
    </physiologicalReaction>
</comment>
<comment type="pathway">
    <text evidence="2">Protein modification; protein glycosylation.</text>
</comment>
<organism evidence="18 19">
    <name type="scientific">Lottia gigantea</name>
    <name type="common">Giant owl limpet</name>
    <dbReference type="NCBI Taxonomy" id="225164"/>
    <lineage>
        <taxon>Eukaryota</taxon>
        <taxon>Metazoa</taxon>
        <taxon>Spiralia</taxon>
        <taxon>Lophotrochozoa</taxon>
        <taxon>Mollusca</taxon>
        <taxon>Gastropoda</taxon>
        <taxon>Patellogastropoda</taxon>
        <taxon>Lottioidea</taxon>
        <taxon>Lottiidae</taxon>
        <taxon>Lottia</taxon>
    </lineage>
</organism>
<name>V4ACH1_LOTGI</name>
<evidence type="ECO:0000256" key="13">
    <source>
        <dbReference type="ARBA" id="ARBA00023277"/>
    </source>
</evidence>
<protein>
    <recommendedName>
        <fullName evidence="5">GDP-fucose protein O-fucosyltransferase 1</fullName>
        <ecNumber evidence="4">2.4.1.221</ecNumber>
    </recommendedName>
    <alternativeName>
        <fullName evidence="14">Peptide-O-fucosyltransferase 1</fullName>
    </alternativeName>
</protein>
<keyword evidence="19" id="KW-1185">Reference proteome</keyword>
<sequence length="380" mass="43853">MMIWIIKILYLSTYILADTNNDDIEVDPNGYILYCPCMGRFGNQADQFLGSVAFAEALNRTLVLPHWVEYDSSKPSDQIPFDKYFKVEPLQKYHRVVLMSDFMDKLAPTVWPPGERTVFCYSERHGAPKGNECNAKEGNPFGPFWNHFDVDFDKSELFSPLYYDTSSAHQIQRWKDKYPPSLFPVMAFVGAPAPFPVKKQHLFIQKYLKWSEYIDNKAEDLIRDKIEKPFIGIHLRIGLDFKKACEHIKDTPTMFASAQCMGYRSEKGKPTYDMCYPSVNTIVNDVKELVVKYKAKTVFVATDSRDLIEDMSKVIKDVKFVRQPSPVSSHVDLAILQKSDHFIGNCISTFTAFVKRLRDVEKKETSFWAFKDSSAKKDEL</sequence>
<dbReference type="Gene3D" id="3.40.50.11350">
    <property type="match status" value="1"/>
</dbReference>
<keyword evidence="9" id="KW-0914">Notch signaling pathway</keyword>
<comment type="similarity">
    <text evidence="3">Belongs to the glycosyltransferase 65 family.</text>
</comment>
<reference evidence="18 19" key="1">
    <citation type="journal article" date="2013" name="Nature">
        <title>Insights into bilaterian evolution from three spiralian genomes.</title>
        <authorList>
            <person name="Simakov O."/>
            <person name="Marletaz F."/>
            <person name="Cho S.J."/>
            <person name="Edsinger-Gonzales E."/>
            <person name="Havlak P."/>
            <person name="Hellsten U."/>
            <person name="Kuo D.H."/>
            <person name="Larsson T."/>
            <person name="Lv J."/>
            <person name="Arendt D."/>
            <person name="Savage R."/>
            <person name="Osoegawa K."/>
            <person name="de Jong P."/>
            <person name="Grimwood J."/>
            <person name="Chapman J.A."/>
            <person name="Shapiro H."/>
            <person name="Aerts A."/>
            <person name="Otillar R.P."/>
            <person name="Terry A.Y."/>
            <person name="Boore J.L."/>
            <person name="Grigoriev I.V."/>
            <person name="Lindberg D.R."/>
            <person name="Seaver E.C."/>
            <person name="Weisblat D.A."/>
            <person name="Putnam N.H."/>
            <person name="Rokhsar D.S."/>
        </authorList>
    </citation>
    <scope>NUCLEOTIDE SEQUENCE [LARGE SCALE GENOMIC DNA]</scope>
</reference>
<keyword evidence="6" id="KW-0328">Glycosyltransferase</keyword>
<evidence type="ECO:0000256" key="12">
    <source>
        <dbReference type="ARBA" id="ARBA00023253"/>
    </source>
</evidence>
<keyword evidence="17" id="KW-0732">Signal</keyword>
<evidence type="ECO:0000256" key="6">
    <source>
        <dbReference type="ARBA" id="ARBA00022676"/>
    </source>
</evidence>
<comment type="catalytic activity">
    <reaction evidence="15">
        <text>L-threonyl-[protein] + GDP-beta-L-fucose = 3-O-(alpha-L-fucosyl)-L-threonyl-[protein] + GDP + H(+)</text>
        <dbReference type="Rhea" id="RHEA:70491"/>
        <dbReference type="Rhea" id="RHEA-COMP:11060"/>
        <dbReference type="Rhea" id="RHEA-COMP:17915"/>
        <dbReference type="ChEBI" id="CHEBI:15378"/>
        <dbReference type="ChEBI" id="CHEBI:30013"/>
        <dbReference type="ChEBI" id="CHEBI:57273"/>
        <dbReference type="ChEBI" id="CHEBI:58189"/>
        <dbReference type="ChEBI" id="CHEBI:189631"/>
        <dbReference type="EC" id="2.4.1.221"/>
    </reaction>
    <physiologicalReaction direction="left-to-right" evidence="15">
        <dbReference type="Rhea" id="RHEA:70492"/>
    </physiologicalReaction>
</comment>
<dbReference type="Proteomes" id="UP000030746">
    <property type="component" value="Unassembled WGS sequence"/>
</dbReference>
<evidence type="ECO:0000256" key="5">
    <source>
        <dbReference type="ARBA" id="ARBA00021745"/>
    </source>
</evidence>
<dbReference type="GO" id="GO:0005783">
    <property type="term" value="C:endoplasmic reticulum"/>
    <property type="evidence" value="ECO:0007669"/>
    <property type="project" value="UniProtKB-SubCell"/>
</dbReference>
<evidence type="ECO:0000313" key="19">
    <source>
        <dbReference type="Proteomes" id="UP000030746"/>
    </source>
</evidence>
<keyword evidence="13" id="KW-0119">Carbohydrate metabolism</keyword>
<keyword evidence="7" id="KW-0808">Transferase</keyword>
<evidence type="ECO:0000313" key="18">
    <source>
        <dbReference type="EMBL" id="ESP01704.1"/>
    </source>
</evidence>
<dbReference type="OrthoDB" id="10050276at2759"/>
<dbReference type="UniPathway" id="UPA00378"/>
<evidence type="ECO:0000256" key="16">
    <source>
        <dbReference type="ARBA" id="ARBA00048647"/>
    </source>
</evidence>
<dbReference type="GeneID" id="20247267"/>
<evidence type="ECO:0000256" key="15">
    <source>
        <dbReference type="ARBA" id="ARBA00047273"/>
    </source>
</evidence>
<evidence type="ECO:0000256" key="11">
    <source>
        <dbReference type="ARBA" id="ARBA00023180"/>
    </source>
</evidence>
<dbReference type="HOGENOM" id="CLU_039551_0_0_1"/>